<keyword evidence="2" id="KW-1185">Reference proteome</keyword>
<name>A0A3A1UNA7_9BACL</name>
<dbReference type="EMBL" id="QXQA01000017">
    <property type="protein sequence ID" value="RIX50019.1"/>
    <property type="molecule type" value="Genomic_DNA"/>
</dbReference>
<protein>
    <submittedName>
        <fullName evidence="1">Uncharacterized protein</fullName>
    </submittedName>
</protein>
<organism evidence="1 2">
    <name type="scientific">Paenibacillus nanensis</name>
    <dbReference type="NCBI Taxonomy" id="393251"/>
    <lineage>
        <taxon>Bacteria</taxon>
        <taxon>Bacillati</taxon>
        <taxon>Bacillota</taxon>
        <taxon>Bacilli</taxon>
        <taxon>Bacillales</taxon>
        <taxon>Paenibacillaceae</taxon>
        <taxon>Paenibacillus</taxon>
    </lineage>
</organism>
<dbReference type="RefSeq" id="WP_119602347.1">
    <property type="nucleotide sequence ID" value="NZ_QXQA01000017.1"/>
</dbReference>
<proteinExistence type="predicted"/>
<comment type="caution">
    <text evidence="1">The sequence shown here is derived from an EMBL/GenBank/DDBJ whole genome shotgun (WGS) entry which is preliminary data.</text>
</comment>
<gene>
    <name evidence="1" type="ORF">D3P08_22390</name>
</gene>
<sequence>MVIHYCLQNVYNTSFLIAKMDKEIFNDKEKSEKVKEKLFQLFHVPIYLLCEETAEKTRGDIEWIRGYIHHFEPRLAFDILEME</sequence>
<reference evidence="1 2" key="1">
    <citation type="submission" date="2018-09" db="EMBL/GenBank/DDBJ databases">
        <title>Paenibacillus aracenensis nov. sp. isolated from a cave in southern Spain.</title>
        <authorList>
            <person name="Jurado V."/>
            <person name="Gutierrez-Patricio S."/>
            <person name="Gonzalez-Pimentel J.L."/>
            <person name="Miller A.Z."/>
            <person name="Laiz L."/>
            <person name="Saiz-Jimenez C."/>
        </authorList>
    </citation>
    <scope>NUCLEOTIDE SEQUENCE [LARGE SCALE GENOMIC DNA]</scope>
    <source>
        <strain evidence="1 2">DSM 22867</strain>
    </source>
</reference>
<dbReference type="AlphaFoldDB" id="A0A3A1UNA7"/>
<evidence type="ECO:0000313" key="1">
    <source>
        <dbReference type="EMBL" id="RIX50019.1"/>
    </source>
</evidence>
<dbReference type="Proteomes" id="UP000266482">
    <property type="component" value="Unassembled WGS sequence"/>
</dbReference>
<evidence type="ECO:0000313" key="2">
    <source>
        <dbReference type="Proteomes" id="UP000266482"/>
    </source>
</evidence>
<accession>A0A3A1UNA7</accession>